<evidence type="ECO:0000256" key="3">
    <source>
        <dbReference type="ARBA" id="ARBA00022630"/>
    </source>
</evidence>
<evidence type="ECO:0000313" key="8">
    <source>
        <dbReference type="Proteomes" id="UP000002318"/>
    </source>
</evidence>
<comment type="similarity">
    <text evidence="2">Belongs to the nitroreductase family.</text>
</comment>
<accession>E1R3M8</accession>
<dbReference type="SUPFAM" id="SSF55469">
    <property type="entry name" value="FMN-dependent nitroreductase-like"/>
    <property type="match status" value="1"/>
</dbReference>
<dbReference type="OrthoDB" id="9812105at2"/>
<evidence type="ECO:0000256" key="4">
    <source>
        <dbReference type="ARBA" id="ARBA00022643"/>
    </source>
</evidence>
<dbReference type="EMBL" id="CP002116">
    <property type="protein sequence ID" value="ADK81999.1"/>
    <property type="molecule type" value="Genomic_DNA"/>
</dbReference>
<dbReference type="InterPro" id="IPR029479">
    <property type="entry name" value="Nitroreductase"/>
</dbReference>
<feature type="domain" description="Nitroreductase" evidence="6">
    <location>
        <begin position="7"/>
        <end position="66"/>
    </location>
</feature>
<keyword evidence="4" id="KW-0288">FMN</keyword>
<evidence type="ECO:0000259" key="6">
    <source>
        <dbReference type="Pfam" id="PF00881"/>
    </source>
</evidence>
<keyword evidence="3" id="KW-0285">Flavoprotein</keyword>
<evidence type="ECO:0000256" key="1">
    <source>
        <dbReference type="ARBA" id="ARBA00001917"/>
    </source>
</evidence>
<name>E1R3M8_SEDSS</name>
<comment type="cofactor">
    <cofactor evidence="1">
        <name>FMN</name>
        <dbReference type="ChEBI" id="CHEBI:58210"/>
    </cofactor>
</comment>
<evidence type="ECO:0000256" key="5">
    <source>
        <dbReference type="ARBA" id="ARBA00023002"/>
    </source>
</evidence>
<proteinExistence type="inferred from homology"/>
<dbReference type="eggNOG" id="COG0778">
    <property type="taxonomic scope" value="Bacteria"/>
</dbReference>
<reference evidence="7 8" key="1">
    <citation type="journal article" date="2010" name="Stand. Genomic Sci.">
        <title>Complete genome sequence of Spirochaeta smaragdinae type strain (SEBR 4228).</title>
        <authorList>
            <person name="Mavromatis K."/>
            <person name="Yasawong M."/>
            <person name="Chertkov O."/>
            <person name="Lapidus A."/>
            <person name="Lucas S."/>
            <person name="Nolan M."/>
            <person name="Del Rio T.G."/>
            <person name="Tice H."/>
            <person name="Cheng J.F."/>
            <person name="Pitluck S."/>
            <person name="Liolios K."/>
            <person name="Ivanova N."/>
            <person name="Tapia R."/>
            <person name="Han C."/>
            <person name="Bruce D."/>
            <person name="Goodwin L."/>
            <person name="Pati A."/>
            <person name="Chen A."/>
            <person name="Palaniappan K."/>
            <person name="Land M."/>
            <person name="Hauser L."/>
            <person name="Chang Y.J."/>
            <person name="Jeffries C.D."/>
            <person name="Detter J.C."/>
            <person name="Rohde M."/>
            <person name="Brambilla E."/>
            <person name="Spring S."/>
            <person name="Goker M."/>
            <person name="Sikorski J."/>
            <person name="Woyke T."/>
            <person name="Bristow J."/>
            <person name="Eisen J.A."/>
            <person name="Markowitz V."/>
            <person name="Hugenholtz P."/>
            <person name="Klenk H.P."/>
            <person name="Kyrpides N.C."/>
        </authorList>
    </citation>
    <scope>NUCLEOTIDE SEQUENCE [LARGE SCALE GENOMIC DNA]</scope>
    <source>
        <strain evidence="8">DSM 11293 / JCM 15392 / SEBR 4228</strain>
    </source>
</reference>
<dbReference type="InterPro" id="IPR000415">
    <property type="entry name" value="Nitroreductase-like"/>
</dbReference>
<evidence type="ECO:0000313" key="7">
    <source>
        <dbReference type="EMBL" id="ADK81999.1"/>
    </source>
</evidence>
<organism evidence="7 8">
    <name type="scientific">Sediminispirochaeta smaragdinae (strain DSM 11293 / JCM 15392 / SEBR 4228)</name>
    <name type="common">Spirochaeta smaragdinae</name>
    <dbReference type="NCBI Taxonomy" id="573413"/>
    <lineage>
        <taxon>Bacteria</taxon>
        <taxon>Pseudomonadati</taxon>
        <taxon>Spirochaetota</taxon>
        <taxon>Spirochaetia</taxon>
        <taxon>Spirochaetales</taxon>
        <taxon>Spirochaetaceae</taxon>
        <taxon>Sediminispirochaeta</taxon>
    </lineage>
</organism>
<sequence length="169" mass="19202">MQVLREIAERRTTTGFIDEVLDQETIDRILEAGRRAPSAKNRQPWRFIVVRSQAVREKLYDAAYQQDHVGEAPVIIALCSTNIDYRMPNGHDSYPMDIAIAASFMMVQAEAENVGSHALGTYNETLVKEILSVPYSMRVPLLLLLGKSRHRPPLGERKPLSQIVAYDHW</sequence>
<dbReference type="PANTHER" id="PTHR43673">
    <property type="entry name" value="NAD(P)H NITROREDUCTASE YDGI-RELATED"/>
    <property type="match status" value="1"/>
</dbReference>
<dbReference type="Gene3D" id="3.40.109.10">
    <property type="entry name" value="NADH Oxidase"/>
    <property type="match status" value="1"/>
</dbReference>
<protein>
    <submittedName>
        <fullName evidence="7">Nitroreductase</fullName>
    </submittedName>
</protein>
<dbReference type="PANTHER" id="PTHR43673:SF2">
    <property type="entry name" value="NITROREDUCTASE"/>
    <property type="match status" value="1"/>
</dbReference>
<dbReference type="AlphaFoldDB" id="E1R3M8"/>
<dbReference type="HOGENOM" id="CLU_070764_7_1_12"/>
<dbReference type="GO" id="GO:0016491">
    <property type="term" value="F:oxidoreductase activity"/>
    <property type="evidence" value="ECO:0007669"/>
    <property type="project" value="UniProtKB-KW"/>
</dbReference>
<evidence type="ECO:0000256" key="2">
    <source>
        <dbReference type="ARBA" id="ARBA00007118"/>
    </source>
</evidence>
<dbReference type="RefSeq" id="WP_013255458.1">
    <property type="nucleotide sequence ID" value="NC_014364.1"/>
</dbReference>
<dbReference type="Proteomes" id="UP000002318">
    <property type="component" value="Chromosome"/>
</dbReference>
<keyword evidence="8" id="KW-1185">Reference proteome</keyword>
<dbReference type="KEGG" id="ssm:Spirs_2896"/>
<keyword evidence="5" id="KW-0560">Oxidoreductase</keyword>
<dbReference type="Pfam" id="PF00881">
    <property type="entry name" value="Nitroreductase"/>
    <property type="match status" value="1"/>
</dbReference>
<dbReference type="STRING" id="573413.Spirs_2896"/>
<gene>
    <name evidence="7" type="ordered locus">Spirs_2896</name>
</gene>